<accession>C5BFQ6</accession>
<dbReference type="Proteomes" id="UP000001485">
    <property type="component" value="Chromosome"/>
</dbReference>
<dbReference type="KEGG" id="eic:NT01EI_2158"/>
<organism evidence="1 2">
    <name type="scientific">Edwardsiella ictaluri (strain 93-146)</name>
    <dbReference type="NCBI Taxonomy" id="634503"/>
    <lineage>
        <taxon>Bacteria</taxon>
        <taxon>Pseudomonadati</taxon>
        <taxon>Pseudomonadota</taxon>
        <taxon>Gammaproteobacteria</taxon>
        <taxon>Enterobacterales</taxon>
        <taxon>Hafniaceae</taxon>
        <taxon>Edwardsiella</taxon>
    </lineage>
</organism>
<sequence length="47" mass="5224">MAAHYLYKNDRPDGNVRSVNTLAEIMRFVPPGASPQYAGLQTAFLNK</sequence>
<reference evidence="1 2" key="2">
    <citation type="journal article" date="2012" name="J. Bacteriol.">
        <title>Genome Sequence of Edwardsiella ictaluri 93-146, a Strain Associated with a Natural Channel Catfish Outbreak of Enteric Septicemia of Catfish.</title>
        <authorList>
            <person name="Williams M.L."/>
            <person name="Gillaspy A.F."/>
            <person name="Dyer D.W."/>
            <person name="Thune R.L."/>
            <person name="Waldbieser G.C."/>
            <person name="Schuster S.C."/>
            <person name="Gipson J."/>
            <person name="Zaitshik J."/>
            <person name="Landry C."/>
            <person name="Banes M.M."/>
            <person name="Lawrence M.L."/>
        </authorList>
    </citation>
    <scope>NUCLEOTIDE SEQUENCE [LARGE SCALE GENOMIC DNA]</scope>
    <source>
        <strain evidence="1 2">93-146</strain>
    </source>
</reference>
<name>C5BFQ6_EDWI9</name>
<proteinExistence type="predicted"/>
<gene>
    <name evidence="1" type="ordered locus">NT01EI_2158</name>
</gene>
<evidence type="ECO:0000313" key="2">
    <source>
        <dbReference type="Proteomes" id="UP000001485"/>
    </source>
</evidence>
<evidence type="ECO:0000313" key="1">
    <source>
        <dbReference type="EMBL" id="ACR69333.1"/>
    </source>
</evidence>
<reference evidence="2" key="1">
    <citation type="submission" date="2009-03" db="EMBL/GenBank/DDBJ databases">
        <title>Complete genome sequence of Edwardsiella ictaluri 93-146.</title>
        <authorList>
            <person name="Williams M.L."/>
            <person name="Gillaspy A.F."/>
            <person name="Dyer D.W."/>
            <person name="Thune R.L."/>
            <person name="Waldbieser G.C."/>
            <person name="Schuster S.C."/>
            <person name="Gipson J."/>
            <person name="Zaitshik J."/>
            <person name="Landry C."/>
            <person name="Lawrence M.L."/>
        </authorList>
    </citation>
    <scope>NUCLEOTIDE SEQUENCE [LARGE SCALE GENOMIC DNA]</scope>
    <source>
        <strain evidence="2">93-146</strain>
    </source>
</reference>
<dbReference type="EMBL" id="CP001600">
    <property type="protein sequence ID" value="ACR69333.1"/>
    <property type="molecule type" value="Genomic_DNA"/>
</dbReference>
<dbReference type="HOGENOM" id="CLU_3167432_0_0_6"/>
<dbReference type="AlphaFoldDB" id="C5BFQ6"/>
<protein>
    <submittedName>
        <fullName evidence="1">Uncharacterized protein</fullName>
    </submittedName>
</protein>